<dbReference type="Pfam" id="PF00672">
    <property type="entry name" value="HAMP"/>
    <property type="match status" value="1"/>
</dbReference>
<dbReference type="InterPro" id="IPR036890">
    <property type="entry name" value="HATPase_C_sf"/>
</dbReference>
<protein>
    <recommendedName>
        <fullName evidence="3">histidine kinase</fullName>
        <ecNumber evidence="3">2.7.13.3</ecNumber>
    </recommendedName>
</protein>
<dbReference type="Pfam" id="PF00512">
    <property type="entry name" value="HisKA"/>
    <property type="match status" value="1"/>
</dbReference>
<dbReference type="GO" id="GO:0000155">
    <property type="term" value="F:phosphorelay sensor kinase activity"/>
    <property type="evidence" value="ECO:0007669"/>
    <property type="project" value="InterPro"/>
</dbReference>
<dbReference type="InterPro" id="IPR038421">
    <property type="entry name" value="RisS_PPD_sf"/>
</dbReference>
<gene>
    <name evidence="18" type="primary">sasA_26</name>
    <name evidence="18" type="ORF">LMG28138_05218</name>
</gene>
<dbReference type="Gene3D" id="3.30.450.300">
    <property type="entry name" value="Sensor histidine kinase RisS, periplasmic domain"/>
    <property type="match status" value="1"/>
</dbReference>
<dbReference type="PANTHER" id="PTHR44936:SF5">
    <property type="entry name" value="SENSOR HISTIDINE KINASE ENVZ"/>
    <property type="match status" value="1"/>
</dbReference>
<dbReference type="InterPro" id="IPR004358">
    <property type="entry name" value="Sig_transdc_His_kin-like_C"/>
</dbReference>
<dbReference type="AlphaFoldDB" id="A0A6S7BL05"/>
<dbReference type="SMART" id="SM00304">
    <property type="entry name" value="HAMP"/>
    <property type="match status" value="1"/>
</dbReference>
<evidence type="ECO:0000256" key="15">
    <source>
        <dbReference type="SAM" id="Phobius"/>
    </source>
</evidence>
<dbReference type="GO" id="GO:0005524">
    <property type="term" value="F:ATP binding"/>
    <property type="evidence" value="ECO:0007669"/>
    <property type="project" value="UniProtKB-KW"/>
</dbReference>
<keyword evidence="8 15" id="KW-0812">Transmembrane</keyword>
<evidence type="ECO:0000256" key="7">
    <source>
        <dbReference type="ARBA" id="ARBA00022679"/>
    </source>
</evidence>
<dbReference type="InterPro" id="IPR005467">
    <property type="entry name" value="His_kinase_dom"/>
</dbReference>
<dbReference type="InterPro" id="IPR003661">
    <property type="entry name" value="HisK_dim/P_dom"/>
</dbReference>
<dbReference type="RefSeq" id="WP_175107800.1">
    <property type="nucleotide sequence ID" value="NZ_CADIKM010000049.1"/>
</dbReference>
<evidence type="ECO:0000259" key="16">
    <source>
        <dbReference type="PROSITE" id="PS50109"/>
    </source>
</evidence>
<dbReference type="Proteomes" id="UP000494115">
    <property type="component" value="Unassembled WGS sequence"/>
</dbReference>
<evidence type="ECO:0000256" key="2">
    <source>
        <dbReference type="ARBA" id="ARBA00004429"/>
    </source>
</evidence>
<feature type="domain" description="HAMP" evidence="17">
    <location>
        <begin position="180"/>
        <end position="232"/>
    </location>
</feature>
<keyword evidence="9" id="KW-0547">Nucleotide-binding</keyword>
<keyword evidence="10 18" id="KW-0418">Kinase</keyword>
<evidence type="ECO:0000313" key="19">
    <source>
        <dbReference type="Proteomes" id="UP000494115"/>
    </source>
</evidence>
<dbReference type="CDD" id="cd06225">
    <property type="entry name" value="HAMP"/>
    <property type="match status" value="1"/>
</dbReference>
<evidence type="ECO:0000256" key="4">
    <source>
        <dbReference type="ARBA" id="ARBA00022475"/>
    </source>
</evidence>
<keyword evidence="19" id="KW-1185">Reference proteome</keyword>
<keyword evidence="12 15" id="KW-1133">Transmembrane helix</keyword>
<organism evidence="18 19">
    <name type="scientific">Pararobbsia alpina</name>
    <dbReference type="NCBI Taxonomy" id="621374"/>
    <lineage>
        <taxon>Bacteria</taxon>
        <taxon>Pseudomonadati</taxon>
        <taxon>Pseudomonadota</taxon>
        <taxon>Betaproteobacteria</taxon>
        <taxon>Burkholderiales</taxon>
        <taxon>Burkholderiaceae</taxon>
        <taxon>Pararobbsia</taxon>
    </lineage>
</organism>
<feature type="domain" description="Histidine kinase" evidence="16">
    <location>
        <begin position="240"/>
        <end position="438"/>
    </location>
</feature>
<dbReference type="InterPro" id="IPR036097">
    <property type="entry name" value="HisK_dim/P_sf"/>
</dbReference>
<dbReference type="Pfam" id="PF02518">
    <property type="entry name" value="HATPase_c"/>
    <property type="match status" value="1"/>
</dbReference>
<dbReference type="InterPro" id="IPR050980">
    <property type="entry name" value="2C_sensor_his_kinase"/>
</dbReference>
<evidence type="ECO:0000256" key="8">
    <source>
        <dbReference type="ARBA" id="ARBA00022692"/>
    </source>
</evidence>
<feature type="transmembrane region" description="Helical" evidence="15">
    <location>
        <begin position="12"/>
        <end position="36"/>
    </location>
</feature>
<evidence type="ECO:0000256" key="6">
    <source>
        <dbReference type="ARBA" id="ARBA00022553"/>
    </source>
</evidence>
<dbReference type="InterPro" id="IPR003660">
    <property type="entry name" value="HAMP_dom"/>
</dbReference>
<keyword evidence="7 18" id="KW-0808">Transferase</keyword>
<keyword evidence="13" id="KW-0902">Two-component regulatory system</keyword>
<keyword evidence="5" id="KW-0997">Cell inner membrane</keyword>
<evidence type="ECO:0000256" key="12">
    <source>
        <dbReference type="ARBA" id="ARBA00022989"/>
    </source>
</evidence>
<comment type="subcellular location">
    <subcellularLocation>
        <location evidence="2">Cell inner membrane</location>
        <topology evidence="2">Multi-pass membrane protein</topology>
    </subcellularLocation>
</comment>
<evidence type="ECO:0000256" key="1">
    <source>
        <dbReference type="ARBA" id="ARBA00000085"/>
    </source>
</evidence>
<dbReference type="PROSITE" id="PS50885">
    <property type="entry name" value="HAMP"/>
    <property type="match status" value="1"/>
</dbReference>
<dbReference type="PRINTS" id="PR00344">
    <property type="entry name" value="BCTRLSENSOR"/>
</dbReference>
<evidence type="ECO:0000256" key="10">
    <source>
        <dbReference type="ARBA" id="ARBA00022777"/>
    </source>
</evidence>
<accession>A0A6S7BL05</accession>
<dbReference type="CDD" id="cd00082">
    <property type="entry name" value="HisKA"/>
    <property type="match status" value="1"/>
</dbReference>
<evidence type="ECO:0000256" key="3">
    <source>
        <dbReference type="ARBA" id="ARBA00012438"/>
    </source>
</evidence>
<evidence type="ECO:0000256" key="13">
    <source>
        <dbReference type="ARBA" id="ARBA00023012"/>
    </source>
</evidence>
<evidence type="ECO:0000256" key="5">
    <source>
        <dbReference type="ARBA" id="ARBA00022519"/>
    </source>
</evidence>
<comment type="catalytic activity">
    <reaction evidence="1">
        <text>ATP + protein L-histidine = ADP + protein N-phospho-L-histidine.</text>
        <dbReference type="EC" id="2.7.13.3"/>
    </reaction>
</comment>
<dbReference type="SUPFAM" id="SSF158472">
    <property type="entry name" value="HAMP domain-like"/>
    <property type="match status" value="1"/>
</dbReference>
<name>A0A6S7BL05_9BURK</name>
<reference evidence="18 19" key="1">
    <citation type="submission" date="2020-04" db="EMBL/GenBank/DDBJ databases">
        <authorList>
            <person name="De Canck E."/>
        </authorList>
    </citation>
    <scope>NUCLEOTIDE SEQUENCE [LARGE SCALE GENOMIC DNA]</scope>
    <source>
        <strain evidence="18 19">LMG 28138</strain>
    </source>
</reference>
<feature type="transmembrane region" description="Helical" evidence="15">
    <location>
        <begin position="154"/>
        <end position="178"/>
    </location>
</feature>
<evidence type="ECO:0000259" key="17">
    <source>
        <dbReference type="PROSITE" id="PS50885"/>
    </source>
</evidence>
<keyword evidence="4" id="KW-1003">Cell membrane</keyword>
<evidence type="ECO:0000256" key="11">
    <source>
        <dbReference type="ARBA" id="ARBA00022840"/>
    </source>
</evidence>
<dbReference type="EC" id="2.7.13.3" evidence="3"/>
<sequence>MMFTWTRSLLGRNVALLIALVMVSQISVVVVFMLFVQKPRIADAATMMASQILTIDHLLERVPESQRLAYAAWINGQTEVPEGTSLTVRTSLLSPIRALESRWFVQELLHRLPRDMKVRFQFAPQHRLWAQVHIAKERYWVSLSELSGVPAGDYAGMSAAIGLSLALSGFATFAAYLLHRRINRPLKHLVLAAQRVGDGRRPTPVPVEGPTEIATVAQAFNRMTQRLAENESARAMMLAGISHDIRTPLTKLRLAIVMPENPGTGLRSAERFIDDIDAIVQQFIDFARGSGHEERVTSDLNELSRQLVADFAGLGHTFEMSLTTLPKVRFRRVEMLRLLMNLMQNAVVYGRVGLAVCSGHDDDFVWVAVQDRGPGVAQELLPVLTQPFRRGPRVQERAGGAGLGLAIAKDIASHHGGSIQLASRVGGGFEVRVKLPLN</sequence>
<dbReference type="PROSITE" id="PS50109">
    <property type="entry name" value="HIS_KIN"/>
    <property type="match status" value="1"/>
</dbReference>
<keyword evidence="14 15" id="KW-0472">Membrane</keyword>
<dbReference type="SMART" id="SM00387">
    <property type="entry name" value="HATPase_c"/>
    <property type="match status" value="1"/>
</dbReference>
<dbReference type="EMBL" id="CADIKM010000049">
    <property type="protein sequence ID" value="CAB3802603.1"/>
    <property type="molecule type" value="Genomic_DNA"/>
</dbReference>
<dbReference type="PANTHER" id="PTHR44936">
    <property type="entry name" value="SENSOR PROTEIN CREC"/>
    <property type="match status" value="1"/>
</dbReference>
<evidence type="ECO:0000256" key="14">
    <source>
        <dbReference type="ARBA" id="ARBA00023136"/>
    </source>
</evidence>
<proteinExistence type="predicted"/>
<dbReference type="SMART" id="SM00388">
    <property type="entry name" value="HisKA"/>
    <property type="match status" value="1"/>
</dbReference>
<dbReference type="GO" id="GO:0005886">
    <property type="term" value="C:plasma membrane"/>
    <property type="evidence" value="ECO:0007669"/>
    <property type="project" value="UniProtKB-SubCell"/>
</dbReference>
<keyword evidence="6" id="KW-0597">Phosphoprotein</keyword>
<dbReference type="InterPro" id="IPR003594">
    <property type="entry name" value="HATPase_dom"/>
</dbReference>
<dbReference type="Gene3D" id="1.10.287.130">
    <property type="match status" value="1"/>
</dbReference>
<evidence type="ECO:0000256" key="9">
    <source>
        <dbReference type="ARBA" id="ARBA00022741"/>
    </source>
</evidence>
<keyword evidence="11" id="KW-0067">ATP-binding</keyword>
<dbReference type="SUPFAM" id="SSF47384">
    <property type="entry name" value="Homodimeric domain of signal transducing histidine kinase"/>
    <property type="match status" value="1"/>
</dbReference>
<dbReference type="Gene3D" id="1.10.8.500">
    <property type="entry name" value="HAMP domain in histidine kinase"/>
    <property type="match status" value="1"/>
</dbReference>
<dbReference type="Gene3D" id="3.30.565.10">
    <property type="entry name" value="Histidine kinase-like ATPase, C-terminal domain"/>
    <property type="match status" value="1"/>
</dbReference>
<evidence type="ECO:0000313" key="18">
    <source>
        <dbReference type="EMBL" id="CAB3802603.1"/>
    </source>
</evidence>
<dbReference type="SUPFAM" id="SSF55874">
    <property type="entry name" value="ATPase domain of HSP90 chaperone/DNA topoisomerase II/histidine kinase"/>
    <property type="match status" value="1"/>
</dbReference>